<dbReference type="InterPro" id="IPR026610">
    <property type="entry name" value="Hen1"/>
</dbReference>
<dbReference type="FunFam" id="3.40.50.150:FF:000124">
    <property type="entry name" value="HEN methyltransferase 1"/>
    <property type="match status" value="1"/>
</dbReference>
<accession>A0AAQ4S7A5</accession>
<comment type="catalytic activity">
    <reaction evidence="13">
        <text>small RNA 3'-end nucleotide + S-adenosyl-L-methionine = small RNA 3'-end 2'-O-methylnucleotide + S-adenosyl-L-homocysteine + H(+)</text>
        <dbReference type="Rhea" id="RHEA:37887"/>
        <dbReference type="Rhea" id="RHEA-COMP:10415"/>
        <dbReference type="Rhea" id="RHEA-COMP:10416"/>
        <dbReference type="ChEBI" id="CHEBI:15378"/>
        <dbReference type="ChEBI" id="CHEBI:57856"/>
        <dbReference type="ChEBI" id="CHEBI:59789"/>
        <dbReference type="ChEBI" id="CHEBI:74896"/>
        <dbReference type="ChEBI" id="CHEBI:74898"/>
        <dbReference type="EC" id="2.1.1.386"/>
    </reaction>
</comment>
<dbReference type="KEGG" id="gat:120824237"/>
<dbReference type="EC" id="2.1.1.386" evidence="12"/>
<dbReference type="AlphaFoldDB" id="A0AAQ4S7A5"/>
<dbReference type="GO" id="GO:0005737">
    <property type="term" value="C:cytoplasm"/>
    <property type="evidence" value="ECO:0007669"/>
    <property type="project" value="TreeGrafter"/>
</dbReference>
<proteinExistence type="inferred from homology"/>
<dbReference type="Proteomes" id="UP000007635">
    <property type="component" value="Chromosome VIII"/>
</dbReference>
<dbReference type="GO" id="GO:0034587">
    <property type="term" value="P:piRNA processing"/>
    <property type="evidence" value="ECO:0007669"/>
    <property type="project" value="TreeGrafter"/>
</dbReference>
<dbReference type="Ensembl" id="ENSGACT00000076474.1">
    <property type="protein sequence ID" value="ENSGACP00000071525.1"/>
    <property type="gene ID" value="ENSGACG00000006440.2"/>
</dbReference>
<dbReference type="GO" id="GO:0001510">
    <property type="term" value="P:RNA methylation"/>
    <property type="evidence" value="ECO:0007669"/>
    <property type="project" value="InterPro"/>
</dbReference>
<feature type="region of interest" description="Disordered" evidence="14">
    <location>
        <begin position="397"/>
        <end position="430"/>
    </location>
</feature>
<dbReference type="RefSeq" id="XP_040040845.1">
    <property type="nucleotide sequence ID" value="XM_040184911.1"/>
</dbReference>
<feature type="region of interest" description="Disordered" evidence="14">
    <location>
        <begin position="273"/>
        <end position="299"/>
    </location>
</feature>
<dbReference type="GO" id="GO:0030422">
    <property type="term" value="P:siRNA processing"/>
    <property type="evidence" value="ECO:0007669"/>
    <property type="project" value="TreeGrafter"/>
</dbReference>
<dbReference type="Gene3D" id="3.40.50.150">
    <property type="entry name" value="Vaccinia Virus protein VP39"/>
    <property type="match status" value="1"/>
</dbReference>
<evidence type="ECO:0000256" key="10">
    <source>
        <dbReference type="ARBA" id="ARBA00023158"/>
    </source>
</evidence>
<evidence type="ECO:0000256" key="5">
    <source>
        <dbReference type="ARBA" id="ARBA00022679"/>
    </source>
</evidence>
<keyword evidence="8" id="KW-0460">Magnesium</keyword>
<evidence type="ECO:0000256" key="3">
    <source>
        <dbReference type="ARBA" id="ARBA00021330"/>
    </source>
</evidence>
<keyword evidence="16" id="KW-1185">Reference proteome</keyword>
<keyword evidence="9" id="KW-0694">RNA-binding</keyword>
<name>A0AAQ4S7A5_GASAC</name>
<evidence type="ECO:0000256" key="1">
    <source>
        <dbReference type="ARBA" id="ARBA00001946"/>
    </source>
</evidence>
<feature type="compositionally biased region" description="Acidic residues" evidence="14">
    <location>
        <begin position="397"/>
        <end position="409"/>
    </location>
</feature>
<comment type="similarity">
    <text evidence="2">Belongs to the methyltransferase superfamily. HEN1 family.</text>
</comment>
<dbReference type="PANTHER" id="PTHR21404">
    <property type="entry name" value="HEN1"/>
    <property type="match status" value="1"/>
</dbReference>
<dbReference type="CTD" id="113802"/>
<evidence type="ECO:0000256" key="11">
    <source>
        <dbReference type="ARBA" id="ARBA00029981"/>
    </source>
</evidence>
<evidence type="ECO:0000256" key="12">
    <source>
        <dbReference type="ARBA" id="ARBA00035025"/>
    </source>
</evidence>
<reference evidence="15 16" key="1">
    <citation type="journal article" date="2021" name="G3 (Bethesda)">
        <title>Improved contiguity of the threespine stickleback genome using long-read sequencing.</title>
        <authorList>
            <person name="Nath S."/>
            <person name="Shaw D.E."/>
            <person name="White M.A."/>
        </authorList>
    </citation>
    <scope>NUCLEOTIDE SEQUENCE [LARGE SCALE GENOMIC DNA]</scope>
    <source>
        <strain evidence="15 16">Lake Benthic</strain>
    </source>
</reference>
<dbReference type="GeneTree" id="ENSGT00390000004798"/>
<evidence type="ECO:0000313" key="15">
    <source>
        <dbReference type="Ensembl" id="ENSGACP00000071525.1"/>
    </source>
</evidence>
<reference evidence="15" key="2">
    <citation type="submission" date="2025-08" db="UniProtKB">
        <authorList>
            <consortium name="Ensembl"/>
        </authorList>
    </citation>
    <scope>IDENTIFICATION</scope>
</reference>
<keyword evidence="4" id="KW-0489">Methyltransferase</keyword>
<evidence type="ECO:0000256" key="4">
    <source>
        <dbReference type="ARBA" id="ARBA00022603"/>
    </source>
</evidence>
<evidence type="ECO:0000313" key="16">
    <source>
        <dbReference type="Proteomes" id="UP000007635"/>
    </source>
</evidence>
<dbReference type="InterPro" id="IPR029063">
    <property type="entry name" value="SAM-dependent_MTases_sf"/>
</dbReference>
<protein>
    <recommendedName>
        <fullName evidence="3">Small RNA 2'-O-methyltransferase</fullName>
        <ecNumber evidence="12">2.1.1.386</ecNumber>
    </recommendedName>
    <alternativeName>
        <fullName evidence="11">HEN1 methyltransferase homolog 1</fullName>
    </alternativeName>
</protein>
<sequence>MDPMFSPALHRQRHEFVIDFVRSYKPKKVVDLGCSECSLLKQLKFHLEIELLAGVDIDGAILKKKMCGLAPLSTDYLQPRNDQLRIDLYQGSVTQKDARLIGFDLVTSIELIEHLTLADVKLFSEVVFGYMTPVAVIVSTPNADFNPLFRRMSGFRHSDHKFEWSRAEFKSWALKVCLDYGYEVEFSGVGQAPPGYQENVGFCSQIGVFHRLGVSEVCNTLCSTDAEDVSSYTLLYSKIFPSLRDNNILRRVLASEVLYWAEKLGRRWVEEKTGVKDDADTPDQAGGDGEERHRAPENPLQLEEKQTAACGAAMKSLVEHQEVGKLDRELFWTDGGGQQESRKLGRCVSVPLFVLWGCCPKICTLSGSLSNLRQLLMDNAKVKLTQDGSALLLNLDEQDEEDHDFEDSGYADAMRCPHSVEPEEDWDANV</sequence>
<keyword evidence="6" id="KW-0949">S-adenosyl-L-methionine</keyword>
<keyword evidence="10" id="KW-0943">RNA-mediated gene silencing</keyword>
<evidence type="ECO:0000256" key="2">
    <source>
        <dbReference type="ARBA" id="ARBA00009026"/>
    </source>
</evidence>
<dbReference type="GO" id="GO:0046872">
    <property type="term" value="F:metal ion binding"/>
    <property type="evidence" value="ECO:0007669"/>
    <property type="project" value="UniProtKB-KW"/>
</dbReference>
<evidence type="ECO:0000256" key="14">
    <source>
        <dbReference type="SAM" id="MobiDB-lite"/>
    </source>
</evidence>
<dbReference type="GO" id="GO:0003723">
    <property type="term" value="F:RNA binding"/>
    <property type="evidence" value="ECO:0007669"/>
    <property type="project" value="UniProtKB-KW"/>
</dbReference>
<evidence type="ECO:0000256" key="6">
    <source>
        <dbReference type="ARBA" id="ARBA00022691"/>
    </source>
</evidence>
<dbReference type="GO" id="GO:0090486">
    <property type="term" value="F:small RNA 2'-O-methyltransferase activity"/>
    <property type="evidence" value="ECO:0007669"/>
    <property type="project" value="UniProtKB-EC"/>
</dbReference>
<evidence type="ECO:0000256" key="9">
    <source>
        <dbReference type="ARBA" id="ARBA00022884"/>
    </source>
</evidence>
<organism evidence="15 16">
    <name type="scientific">Gasterosteus aculeatus aculeatus</name>
    <name type="common">three-spined stickleback</name>
    <dbReference type="NCBI Taxonomy" id="481459"/>
    <lineage>
        <taxon>Eukaryota</taxon>
        <taxon>Metazoa</taxon>
        <taxon>Chordata</taxon>
        <taxon>Craniata</taxon>
        <taxon>Vertebrata</taxon>
        <taxon>Euteleostomi</taxon>
        <taxon>Actinopterygii</taxon>
        <taxon>Neopterygii</taxon>
        <taxon>Teleostei</taxon>
        <taxon>Neoteleostei</taxon>
        <taxon>Acanthomorphata</taxon>
        <taxon>Eupercaria</taxon>
        <taxon>Perciformes</taxon>
        <taxon>Cottioidei</taxon>
        <taxon>Gasterosteales</taxon>
        <taxon>Gasterosteidae</taxon>
        <taxon>Gasterosteus</taxon>
    </lineage>
</organism>
<evidence type="ECO:0000256" key="13">
    <source>
        <dbReference type="ARBA" id="ARBA00048418"/>
    </source>
</evidence>
<evidence type="ECO:0000256" key="8">
    <source>
        <dbReference type="ARBA" id="ARBA00022842"/>
    </source>
</evidence>
<dbReference type="GeneID" id="120824237"/>
<feature type="compositionally biased region" description="Basic and acidic residues" evidence="14">
    <location>
        <begin position="289"/>
        <end position="299"/>
    </location>
</feature>
<dbReference type="SUPFAM" id="SSF53335">
    <property type="entry name" value="S-adenosyl-L-methionine-dependent methyltransferases"/>
    <property type="match status" value="1"/>
</dbReference>
<dbReference type="GO" id="GO:0005634">
    <property type="term" value="C:nucleus"/>
    <property type="evidence" value="ECO:0007669"/>
    <property type="project" value="TreeGrafter"/>
</dbReference>
<evidence type="ECO:0000256" key="7">
    <source>
        <dbReference type="ARBA" id="ARBA00022723"/>
    </source>
</evidence>
<dbReference type="PANTHER" id="PTHR21404:SF3">
    <property type="entry name" value="SMALL RNA 2'-O-METHYLTRANSFERASE"/>
    <property type="match status" value="1"/>
</dbReference>
<keyword evidence="7" id="KW-0479">Metal-binding</keyword>
<comment type="cofactor">
    <cofactor evidence="1">
        <name>Mg(2+)</name>
        <dbReference type="ChEBI" id="CHEBI:18420"/>
    </cofactor>
</comment>
<reference evidence="15" key="3">
    <citation type="submission" date="2025-09" db="UniProtKB">
        <authorList>
            <consortium name="Ensembl"/>
        </authorList>
    </citation>
    <scope>IDENTIFICATION</scope>
</reference>
<keyword evidence="5" id="KW-0808">Transferase</keyword>